<sequence length="499" mass="56759">MLFRTDSSSTTPASDSAVTPSDDHRHLLWARGYLYTSIDVAPPHPWWRSQELGGRTLHHDPRLGFAVACRGRSFVALLGIAVDIADWTTDLGGIAAKLLSRRRRSRDRMIEALDFVCGRYIVIDGRGSNVWVQSDATGMRPVHYSEKADAFSSHAHLLAEVTGAPRHPVFPDPNELFARHRTYALPGNLTPWDTVRTLTPNTDMHVPTKRVRRFYPRVEMARRDPLEVIDHLGPILESQLELLSRDHRLLISLTAGLDSRTTTAVSRSVADRATYFCYEFPEVRQGRTGKKSRDSDVSRELADKLGLDFRRVPMPYRYPEEPLLSITRANASLYSHPALGLSHLESGLDGYLHIRSNHYGIARRWYSVLGKVRTPVGPREMARVLTELHGDGEPFVEEFGRFHDLVDFGATEGLCDQHELLYWEHRMGTWIGCFLAESDVAYETYTVVNARHIYEWMMSVKAKLRRNGAVQRGLITAYWPEAMDFPVNGKLKDRFPQRA</sequence>
<dbReference type="InterPro" id="IPR014729">
    <property type="entry name" value="Rossmann-like_a/b/a_fold"/>
</dbReference>
<gene>
    <name evidence="2" type="ORF">ACFPET_20720</name>
</gene>
<dbReference type="SUPFAM" id="SSF52402">
    <property type="entry name" value="Adenine nucleotide alpha hydrolases-like"/>
    <property type="match status" value="1"/>
</dbReference>
<protein>
    <recommendedName>
        <fullName evidence="4">Asparagine synthetase domain-containing protein</fullName>
    </recommendedName>
</protein>
<feature type="compositionally biased region" description="Low complexity" evidence="1">
    <location>
        <begin position="1"/>
        <end position="20"/>
    </location>
</feature>
<name>A0ABV8U4N3_9ACTN</name>
<evidence type="ECO:0000256" key="1">
    <source>
        <dbReference type="SAM" id="MobiDB-lite"/>
    </source>
</evidence>
<comment type="caution">
    <text evidence="2">The sequence shown here is derived from an EMBL/GenBank/DDBJ whole genome shotgun (WGS) entry which is preliminary data.</text>
</comment>
<accession>A0ABV8U4N3</accession>
<keyword evidence="3" id="KW-1185">Reference proteome</keyword>
<dbReference type="Gene3D" id="3.40.50.620">
    <property type="entry name" value="HUPs"/>
    <property type="match status" value="1"/>
</dbReference>
<feature type="region of interest" description="Disordered" evidence="1">
    <location>
        <begin position="1"/>
        <end position="21"/>
    </location>
</feature>
<organism evidence="2 3">
    <name type="scientific">Salininema proteolyticum</name>
    <dbReference type="NCBI Taxonomy" id="1607685"/>
    <lineage>
        <taxon>Bacteria</taxon>
        <taxon>Bacillati</taxon>
        <taxon>Actinomycetota</taxon>
        <taxon>Actinomycetes</taxon>
        <taxon>Glycomycetales</taxon>
        <taxon>Glycomycetaceae</taxon>
        <taxon>Salininema</taxon>
    </lineage>
</organism>
<dbReference type="EMBL" id="JBHSDK010000042">
    <property type="protein sequence ID" value="MFC4337623.1"/>
    <property type="molecule type" value="Genomic_DNA"/>
</dbReference>
<evidence type="ECO:0008006" key="4">
    <source>
        <dbReference type="Google" id="ProtNLM"/>
    </source>
</evidence>
<proteinExistence type="predicted"/>
<reference evidence="3" key="1">
    <citation type="journal article" date="2019" name="Int. J. Syst. Evol. Microbiol.">
        <title>The Global Catalogue of Microorganisms (GCM) 10K type strain sequencing project: providing services to taxonomists for standard genome sequencing and annotation.</title>
        <authorList>
            <consortium name="The Broad Institute Genomics Platform"/>
            <consortium name="The Broad Institute Genome Sequencing Center for Infectious Disease"/>
            <person name="Wu L."/>
            <person name="Ma J."/>
        </authorList>
    </citation>
    <scope>NUCLEOTIDE SEQUENCE [LARGE SCALE GENOMIC DNA]</scope>
    <source>
        <strain evidence="3">IBRC-M 10908</strain>
    </source>
</reference>
<dbReference type="RefSeq" id="WP_380624800.1">
    <property type="nucleotide sequence ID" value="NZ_JBHSDK010000042.1"/>
</dbReference>
<dbReference type="Proteomes" id="UP001595823">
    <property type="component" value="Unassembled WGS sequence"/>
</dbReference>
<evidence type="ECO:0000313" key="2">
    <source>
        <dbReference type="EMBL" id="MFC4337623.1"/>
    </source>
</evidence>
<evidence type="ECO:0000313" key="3">
    <source>
        <dbReference type="Proteomes" id="UP001595823"/>
    </source>
</evidence>